<sequence length="170" mass="18387">LKNNQKEIEEMNYKAIALKLGLPETASEQDVLNSIGILLGFKAANETLKTEKATLQGEIDSLKLAGITNMVEEAVKAGKVTQDKKDHFITLGKNMGADGLKLTLDAIPAAVKPLNLINNGTGGTGTVVAAGDWKKLSEVPSDKIMELRTNDKETYMKLYKAEYGVDCPSY</sequence>
<dbReference type="AlphaFoldDB" id="A0A5J4RRH7"/>
<gene>
    <name evidence="1" type="ORF">EZS27_015555</name>
</gene>
<feature type="non-terminal residue" evidence="1">
    <location>
        <position position="1"/>
    </location>
</feature>
<organism evidence="1">
    <name type="scientific">termite gut metagenome</name>
    <dbReference type="NCBI Taxonomy" id="433724"/>
    <lineage>
        <taxon>unclassified sequences</taxon>
        <taxon>metagenomes</taxon>
        <taxon>organismal metagenomes</taxon>
    </lineage>
</organism>
<name>A0A5J4RRH7_9ZZZZ</name>
<evidence type="ECO:0000313" key="1">
    <source>
        <dbReference type="EMBL" id="KAA6336268.1"/>
    </source>
</evidence>
<reference evidence="1" key="1">
    <citation type="submission" date="2019-03" db="EMBL/GenBank/DDBJ databases">
        <title>Single cell metagenomics reveals metabolic interactions within the superorganism composed of flagellate Streblomastix strix and complex community of Bacteroidetes bacteria on its surface.</title>
        <authorList>
            <person name="Treitli S.C."/>
            <person name="Kolisko M."/>
            <person name="Husnik F."/>
            <person name="Keeling P."/>
            <person name="Hampl V."/>
        </authorList>
    </citation>
    <scope>NUCLEOTIDE SEQUENCE</scope>
    <source>
        <strain evidence="1">STM</strain>
    </source>
</reference>
<dbReference type="EMBL" id="SNRY01000811">
    <property type="protein sequence ID" value="KAA6336268.1"/>
    <property type="molecule type" value="Genomic_DNA"/>
</dbReference>
<comment type="caution">
    <text evidence="1">The sequence shown here is derived from an EMBL/GenBank/DDBJ whole genome shotgun (WGS) entry which is preliminary data.</text>
</comment>
<proteinExistence type="predicted"/>
<protein>
    <submittedName>
        <fullName evidence="1">Uncharacterized protein</fullName>
    </submittedName>
</protein>
<accession>A0A5J4RRH7</accession>